<dbReference type="CDD" id="cd04080">
    <property type="entry name" value="CBM6_cellulase-like"/>
    <property type="match status" value="1"/>
</dbReference>
<dbReference type="InterPro" id="IPR050546">
    <property type="entry name" value="Glycosyl_Hydrlase_16"/>
</dbReference>
<accession>B8D159</accession>
<gene>
    <name evidence="7" type="ordered locus">Hore_02670</name>
</gene>
<dbReference type="InterPro" id="IPR005084">
    <property type="entry name" value="CBM6"/>
</dbReference>
<organism evidence="7 8">
    <name type="scientific">Halothermothrix orenii (strain H 168 / OCM 544 / DSM 9562)</name>
    <dbReference type="NCBI Taxonomy" id="373903"/>
    <lineage>
        <taxon>Bacteria</taxon>
        <taxon>Bacillati</taxon>
        <taxon>Bacillota</taxon>
        <taxon>Clostridia</taxon>
        <taxon>Halanaerobiales</taxon>
        <taxon>Halothermotrichaceae</taxon>
        <taxon>Halothermothrix</taxon>
    </lineage>
</organism>
<dbReference type="SMART" id="SM00060">
    <property type="entry name" value="FN3"/>
    <property type="match status" value="1"/>
</dbReference>
<dbReference type="Gene3D" id="2.60.40.10">
    <property type="entry name" value="Immunoglobulins"/>
    <property type="match status" value="1"/>
</dbReference>
<evidence type="ECO:0000256" key="3">
    <source>
        <dbReference type="SAM" id="SignalP"/>
    </source>
</evidence>
<dbReference type="AlphaFoldDB" id="B8D159"/>
<evidence type="ECO:0000259" key="5">
    <source>
        <dbReference type="PROSITE" id="PS51175"/>
    </source>
</evidence>
<dbReference type="GO" id="GO:0030246">
    <property type="term" value="F:carbohydrate binding"/>
    <property type="evidence" value="ECO:0007669"/>
    <property type="project" value="InterPro"/>
</dbReference>
<evidence type="ECO:0000259" key="4">
    <source>
        <dbReference type="PROSITE" id="PS50853"/>
    </source>
</evidence>
<dbReference type="eggNOG" id="COG2273">
    <property type="taxonomic scope" value="Bacteria"/>
</dbReference>
<evidence type="ECO:0000259" key="6">
    <source>
        <dbReference type="PROSITE" id="PS51762"/>
    </source>
</evidence>
<dbReference type="InterPro" id="IPR006584">
    <property type="entry name" value="Cellulose-bd_IV"/>
</dbReference>
<dbReference type="InterPro" id="IPR008979">
    <property type="entry name" value="Galactose-bd-like_sf"/>
</dbReference>
<feature type="domain" description="Fibronectin type-III" evidence="4">
    <location>
        <begin position="285"/>
        <end position="372"/>
    </location>
</feature>
<dbReference type="PROSITE" id="PS51175">
    <property type="entry name" value="CBM6"/>
    <property type="match status" value="1"/>
</dbReference>
<dbReference type="InterPro" id="IPR003961">
    <property type="entry name" value="FN3_dom"/>
</dbReference>
<dbReference type="CAZy" id="CBM6">
    <property type="family name" value="Carbohydrate-Binding Module Family 6"/>
</dbReference>
<evidence type="ECO:0000313" key="8">
    <source>
        <dbReference type="Proteomes" id="UP000000719"/>
    </source>
</evidence>
<feature type="signal peptide" evidence="3">
    <location>
        <begin position="1"/>
        <end position="22"/>
    </location>
</feature>
<dbReference type="PROSITE" id="PS50853">
    <property type="entry name" value="FN3"/>
    <property type="match status" value="1"/>
</dbReference>
<dbReference type="PANTHER" id="PTHR10963">
    <property type="entry name" value="GLYCOSYL HYDROLASE-RELATED"/>
    <property type="match status" value="1"/>
</dbReference>
<dbReference type="PANTHER" id="PTHR10963:SF55">
    <property type="entry name" value="GLYCOSIDE HYDROLASE FAMILY 16 PROTEIN"/>
    <property type="match status" value="1"/>
</dbReference>
<evidence type="ECO:0000313" key="7">
    <source>
        <dbReference type="EMBL" id="ACL69028.1"/>
    </source>
</evidence>
<dbReference type="Pfam" id="PF00722">
    <property type="entry name" value="Glyco_hydro_16"/>
    <property type="match status" value="1"/>
</dbReference>
<dbReference type="KEGG" id="hor:Hore_02670"/>
<reference evidence="7 8" key="1">
    <citation type="journal article" date="2009" name="PLoS ONE">
        <title>Genome analysis of the anaerobic thermohalophilic bacterium Halothermothrix orenii.</title>
        <authorList>
            <person name="Mavromatis K."/>
            <person name="Ivanova N."/>
            <person name="Anderson I."/>
            <person name="Lykidis A."/>
            <person name="Hooper S.D."/>
            <person name="Sun H."/>
            <person name="Kunin V."/>
            <person name="Lapidus A."/>
            <person name="Hugenholtz P."/>
            <person name="Patel B."/>
            <person name="Kyrpides N.C."/>
        </authorList>
    </citation>
    <scope>NUCLEOTIDE SEQUENCE [LARGE SCALE GENOMIC DNA]</scope>
    <source>
        <strain evidence="8">H 168 / OCM 544 / DSM 9562</strain>
    </source>
</reference>
<dbReference type="SUPFAM" id="SSF49899">
    <property type="entry name" value="Concanavalin A-like lectins/glucanases"/>
    <property type="match status" value="1"/>
</dbReference>
<keyword evidence="2 3" id="KW-0732">Signal</keyword>
<dbReference type="CDD" id="cd08023">
    <property type="entry name" value="GH16_laminarinase_like"/>
    <property type="match status" value="1"/>
</dbReference>
<evidence type="ECO:0000256" key="2">
    <source>
        <dbReference type="ARBA" id="ARBA00022729"/>
    </source>
</evidence>
<sequence>MLRNKIVSVFLLLIISTAGVMATDDNVGQEKHQVPYDQLTLVWSDEFNYTGFPDPDKWSYDVGGHGWGNGEKQYYTEKRKENVWVEDGRLIIMARKEDYKGNKYTSARLVTRNKGDWLYGRIEVRAKLPRGRGTWPAIWMLPTGWIYGNWPSSGEIDIMEHVGYDMGVVHGSVHTRSYNHRLGTHKTNTIRVEEVDKKFHVYSIEWYPGKILFFVDNIHYFTFRNEGTGWREWPFDQPFHLILNIAVGGAWGGQKGIDDSIWPQSMEVDYVRGYDLNIEERDKIPPGKPGNLKADSTAIYVDLSWDHSVDNFGVKEYEIYLNDRLIGKTSNTKFKVKKLDPETKYNFKVRAVDFAGNVSEYSSVQVKTTSLPLKIIPGKVEAEEYLIMEDGIATETTTDAGGGVNLCYIGDGDWMEYVLEVQETGNYQVDFRVAGVIKGKVELRDEKGNTLASVEVPATGDWQKWVTVSSDKFTLAAGVYHIKVYATIGGFNLNWFEIKKVDQ</sequence>
<feature type="chain" id="PRO_5002867236" evidence="3">
    <location>
        <begin position="23"/>
        <end position="503"/>
    </location>
</feature>
<dbReference type="Proteomes" id="UP000000719">
    <property type="component" value="Chromosome"/>
</dbReference>
<dbReference type="Gene3D" id="2.60.120.260">
    <property type="entry name" value="Galactose-binding domain-like"/>
    <property type="match status" value="1"/>
</dbReference>
<dbReference type="HOGENOM" id="CLU_019533_4_0_9"/>
<dbReference type="SUPFAM" id="SSF49785">
    <property type="entry name" value="Galactose-binding domain-like"/>
    <property type="match status" value="1"/>
</dbReference>
<keyword evidence="7" id="KW-0378">Hydrolase</keyword>
<dbReference type="CAZy" id="GH16">
    <property type="family name" value="Glycoside Hydrolase Family 16"/>
</dbReference>
<keyword evidence="8" id="KW-1185">Reference proteome</keyword>
<feature type="domain" description="GH16" evidence="6">
    <location>
        <begin position="29"/>
        <end position="279"/>
    </location>
</feature>
<dbReference type="EMBL" id="CP001098">
    <property type="protein sequence ID" value="ACL69028.1"/>
    <property type="molecule type" value="Genomic_DNA"/>
</dbReference>
<dbReference type="Pfam" id="PF00041">
    <property type="entry name" value="fn3"/>
    <property type="match status" value="1"/>
</dbReference>
<dbReference type="SUPFAM" id="SSF49265">
    <property type="entry name" value="Fibronectin type III"/>
    <property type="match status" value="1"/>
</dbReference>
<dbReference type="STRING" id="373903.Hore_02670"/>
<dbReference type="GO" id="GO:0004553">
    <property type="term" value="F:hydrolase activity, hydrolyzing O-glycosyl compounds"/>
    <property type="evidence" value="ECO:0007669"/>
    <property type="project" value="InterPro"/>
</dbReference>
<name>B8D159_HALOH</name>
<dbReference type="GO" id="GO:0005975">
    <property type="term" value="P:carbohydrate metabolic process"/>
    <property type="evidence" value="ECO:0007669"/>
    <property type="project" value="InterPro"/>
</dbReference>
<comment type="similarity">
    <text evidence="1">Belongs to the glycosyl hydrolase 16 family.</text>
</comment>
<dbReference type="SMART" id="SM00606">
    <property type="entry name" value="CBD_IV"/>
    <property type="match status" value="1"/>
</dbReference>
<dbReference type="PROSITE" id="PS51762">
    <property type="entry name" value="GH16_2"/>
    <property type="match status" value="1"/>
</dbReference>
<dbReference type="InterPro" id="IPR000757">
    <property type="entry name" value="Beta-glucanase-like"/>
</dbReference>
<dbReference type="Gene3D" id="2.60.120.200">
    <property type="match status" value="1"/>
</dbReference>
<dbReference type="InterPro" id="IPR013320">
    <property type="entry name" value="ConA-like_dom_sf"/>
</dbReference>
<dbReference type="InterPro" id="IPR036116">
    <property type="entry name" value="FN3_sf"/>
</dbReference>
<dbReference type="Pfam" id="PF03422">
    <property type="entry name" value="CBM_6"/>
    <property type="match status" value="1"/>
</dbReference>
<feature type="domain" description="CBM6" evidence="5">
    <location>
        <begin position="378"/>
        <end position="499"/>
    </location>
</feature>
<dbReference type="InterPro" id="IPR013783">
    <property type="entry name" value="Ig-like_fold"/>
</dbReference>
<proteinExistence type="inferred from homology"/>
<protein>
    <submittedName>
        <fullName evidence="7">Glycoside hydrolase family 16</fullName>
    </submittedName>
</protein>
<evidence type="ECO:0000256" key="1">
    <source>
        <dbReference type="ARBA" id="ARBA00006865"/>
    </source>
</evidence>
<dbReference type="CDD" id="cd00063">
    <property type="entry name" value="FN3"/>
    <property type="match status" value="1"/>
</dbReference>